<organism evidence="2 3">
    <name type="scientific">Roseisolibacter agri</name>
    <dbReference type="NCBI Taxonomy" id="2014610"/>
    <lineage>
        <taxon>Bacteria</taxon>
        <taxon>Pseudomonadati</taxon>
        <taxon>Gemmatimonadota</taxon>
        <taxon>Gemmatimonadia</taxon>
        <taxon>Gemmatimonadales</taxon>
        <taxon>Gemmatimonadaceae</taxon>
        <taxon>Roseisolibacter</taxon>
    </lineage>
</organism>
<keyword evidence="3" id="KW-1185">Reference proteome</keyword>
<accession>A0AA37QFN7</accession>
<dbReference type="AlphaFoldDB" id="A0AA37QFN7"/>
<name>A0AA37QFN7_9BACT</name>
<dbReference type="EMBL" id="BRXS01000003">
    <property type="protein sequence ID" value="GLC25938.1"/>
    <property type="molecule type" value="Genomic_DNA"/>
</dbReference>
<protein>
    <submittedName>
        <fullName evidence="2">Uncharacterized protein</fullName>
    </submittedName>
</protein>
<evidence type="ECO:0000313" key="3">
    <source>
        <dbReference type="Proteomes" id="UP001161325"/>
    </source>
</evidence>
<comment type="caution">
    <text evidence="2">The sequence shown here is derived from an EMBL/GenBank/DDBJ whole genome shotgun (WGS) entry which is preliminary data.</text>
</comment>
<feature type="region of interest" description="Disordered" evidence="1">
    <location>
        <begin position="29"/>
        <end position="51"/>
    </location>
</feature>
<evidence type="ECO:0000313" key="2">
    <source>
        <dbReference type="EMBL" id="GLC25938.1"/>
    </source>
</evidence>
<proteinExistence type="predicted"/>
<dbReference type="Proteomes" id="UP001161325">
    <property type="component" value="Unassembled WGS sequence"/>
</dbReference>
<reference evidence="2" key="1">
    <citation type="submission" date="2022-08" db="EMBL/GenBank/DDBJ databases">
        <title>Draft genome sequencing of Roseisolibacter agri AW1220.</title>
        <authorList>
            <person name="Tobiishi Y."/>
            <person name="Tonouchi A."/>
        </authorList>
    </citation>
    <scope>NUCLEOTIDE SEQUENCE</scope>
    <source>
        <strain evidence="2">AW1220</strain>
    </source>
</reference>
<evidence type="ECO:0000256" key="1">
    <source>
        <dbReference type="SAM" id="MobiDB-lite"/>
    </source>
</evidence>
<gene>
    <name evidence="2" type="ORF">rosag_24510</name>
</gene>
<sequence>MRTMSGSEGPSRDAPDPTQFVWVEDDGSARELTPDEQEYLGTEFPPGDGARPYIKWRYGARTPDGRLSGFLERRKLPARVVVRPHGG</sequence>